<feature type="compositionally biased region" description="Gly residues" evidence="1">
    <location>
        <begin position="243"/>
        <end position="259"/>
    </location>
</feature>
<keyword evidence="3" id="KW-1185">Reference proteome</keyword>
<reference evidence="3" key="1">
    <citation type="submission" date="2011-07" db="EMBL/GenBank/DDBJ databases">
        <authorList>
            <consortium name="Caenorhabditis brenneri Sequencing and Analysis Consortium"/>
            <person name="Wilson R.K."/>
        </authorList>
    </citation>
    <scope>NUCLEOTIDE SEQUENCE [LARGE SCALE GENOMIC DNA]</scope>
    <source>
        <strain evidence="3">PB2801</strain>
    </source>
</reference>
<sequence>MSTTTFIFKLYLAPGAQEKFSLEASDIQNLLEALETRIGDLGLSLDILYCKNPKGNLVSLGENPKKLEKILGKSGNFVSIYAIPDSESESDSSSDSSSGEKSDDDDEVVIAEAEGAPEERTRGRGRCGRRGPGGCRRRGFGGFGRRHHIMKYMLFGRRRHCFGGRRSRSAPPSGPEDIRRRMFGRRRHDTAGEGPRPEGCRRRRHSRGPFDRTEGPEGFGRRHNFFGRRGSFGPFGAGRFGGHGPFGSFGPGGFGGRGPFGPEEGRPDGCRRRHHSRGERGEEGPRSEDIRSRHCGPPPFGPGGFPHGGPHHFGGHHGFGGHHHGFGGHHGFDGHHGFGGRHGFCGDHGFGGSRSGFGRCGPC</sequence>
<evidence type="ECO:0000313" key="3">
    <source>
        <dbReference type="Proteomes" id="UP000008068"/>
    </source>
</evidence>
<dbReference type="Pfam" id="PF17618">
    <property type="entry name" value="SL4P"/>
    <property type="match status" value="1"/>
</dbReference>
<name>G0PKV0_CAEBE</name>
<proteinExistence type="predicted"/>
<evidence type="ECO:0000256" key="1">
    <source>
        <dbReference type="SAM" id="MobiDB-lite"/>
    </source>
</evidence>
<dbReference type="FunCoup" id="G0PKV0">
    <property type="interactions" value="2063"/>
</dbReference>
<evidence type="ECO:0000313" key="2">
    <source>
        <dbReference type="EMBL" id="EGT33074.1"/>
    </source>
</evidence>
<dbReference type="EMBL" id="GL380943">
    <property type="protein sequence ID" value="EGT33074.1"/>
    <property type="molecule type" value="Genomic_DNA"/>
</dbReference>
<dbReference type="HOGENOM" id="CLU_814412_0_0_1"/>
<dbReference type="AlphaFoldDB" id="G0PKV0"/>
<organism evidence="3">
    <name type="scientific">Caenorhabditis brenneri</name>
    <name type="common">Nematode worm</name>
    <dbReference type="NCBI Taxonomy" id="135651"/>
    <lineage>
        <taxon>Eukaryota</taxon>
        <taxon>Metazoa</taxon>
        <taxon>Ecdysozoa</taxon>
        <taxon>Nematoda</taxon>
        <taxon>Chromadorea</taxon>
        <taxon>Rhabditida</taxon>
        <taxon>Rhabditina</taxon>
        <taxon>Rhabditomorpha</taxon>
        <taxon>Rhabditoidea</taxon>
        <taxon>Rhabditidae</taxon>
        <taxon>Peloderinae</taxon>
        <taxon>Caenorhabditis</taxon>
    </lineage>
</organism>
<feature type="compositionally biased region" description="Basic and acidic residues" evidence="1">
    <location>
        <begin position="278"/>
        <end position="292"/>
    </location>
</feature>
<feature type="compositionally biased region" description="Basic residues" evidence="1">
    <location>
        <begin position="123"/>
        <end position="141"/>
    </location>
</feature>
<dbReference type="InterPro" id="IPR035127">
    <property type="entry name" value="SL4P"/>
</dbReference>
<dbReference type="OrthoDB" id="5877537at2759"/>
<feature type="compositionally biased region" description="Basic and acidic residues" evidence="1">
    <location>
        <begin position="189"/>
        <end position="200"/>
    </location>
</feature>
<gene>
    <name evidence="2" type="ORF">CAEBREN_10153</name>
</gene>
<accession>G0PKV0</accession>
<dbReference type="Proteomes" id="UP000008068">
    <property type="component" value="Unassembled WGS sequence"/>
</dbReference>
<feature type="region of interest" description="Disordered" evidence="1">
    <location>
        <begin position="162"/>
        <end position="224"/>
    </location>
</feature>
<feature type="region of interest" description="Disordered" evidence="1">
    <location>
        <begin position="243"/>
        <end position="317"/>
    </location>
</feature>
<dbReference type="InParanoid" id="G0PKV0"/>
<dbReference type="STRING" id="135651.G0PKV0"/>
<dbReference type="eggNOG" id="ENOG502RA61">
    <property type="taxonomic scope" value="Eukaryota"/>
</dbReference>
<feature type="region of interest" description="Disordered" evidence="1">
    <location>
        <begin position="85"/>
        <end position="141"/>
    </location>
</feature>
<protein>
    <submittedName>
        <fullName evidence="2">Uncharacterized protein</fullName>
    </submittedName>
</protein>